<gene>
    <name evidence="1" type="ORF">MN116_001222</name>
</gene>
<reference evidence="1" key="2">
    <citation type="journal article" date="2023" name="Infect Dis Poverty">
        <title>Chromosome-scale genome of the human blood fluke Schistosoma mekongi and its implications for public health.</title>
        <authorList>
            <person name="Zhou M."/>
            <person name="Xu L."/>
            <person name="Xu D."/>
            <person name="Chen W."/>
            <person name="Khan J."/>
            <person name="Hu Y."/>
            <person name="Huang H."/>
            <person name="Wei H."/>
            <person name="Zhang Y."/>
            <person name="Chusongsang P."/>
            <person name="Tanasarnprasert K."/>
            <person name="Hu X."/>
            <person name="Limpanont Y."/>
            <person name="Lv Z."/>
        </authorList>
    </citation>
    <scope>NUCLEOTIDE SEQUENCE</scope>
    <source>
        <strain evidence="1">LV_2022a</strain>
    </source>
</reference>
<comment type="caution">
    <text evidence="1">The sequence shown here is derived from an EMBL/GenBank/DDBJ whole genome shotgun (WGS) entry which is preliminary data.</text>
</comment>
<accession>A0AAE1ZMB6</accession>
<sequence length="420" mass="48022">MGDSVDCMLLQSTLMEAGIEEMHNHLSNVKLSSVVLEKRLRSLFKNKNRNGLSFKDVVDYTFDVTAAKSIDELYVTYENSYLVCCLESAIIQGLELLTSAKCESFISKESRADTLDISSTFNTLLGDKQLSDIRDYLGISNRRKHLFCLSSKLQNLKIVQLKGNNVSQNALEEELQLVDKESKVCYLKQRIEKLKSVAEFTKTCISYSESQTVDVANINNLLKKHYDIIYRLHEENEILLGNLPVLCHETKYTKQKLLDQLTVTRKIVGELICSNLFGDIYGIIQDVSFNSRAFQSGNNFVNILCTDSLYVSCCNLHSLEPSFQSPDVLLRCILSLIQESWLAENSFAQLHHVLVNLDEEIHSSVKLQKYDVKLQARDLKHLLLYIARLKLLIQEVKKRMSSYNEFVSNWKKLPISPILL</sequence>
<name>A0AAE1ZMB6_SCHME</name>
<dbReference type="AlphaFoldDB" id="A0AAE1ZMB6"/>
<keyword evidence="2" id="KW-1185">Reference proteome</keyword>
<proteinExistence type="predicted"/>
<protein>
    <submittedName>
        <fullName evidence="1">Uncharacterized protein</fullName>
    </submittedName>
</protein>
<dbReference type="EMBL" id="JALJAT010000001">
    <property type="protein sequence ID" value="KAK4475987.1"/>
    <property type="molecule type" value="Genomic_DNA"/>
</dbReference>
<evidence type="ECO:0000313" key="2">
    <source>
        <dbReference type="Proteomes" id="UP001292079"/>
    </source>
</evidence>
<evidence type="ECO:0000313" key="1">
    <source>
        <dbReference type="EMBL" id="KAK4475987.1"/>
    </source>
</evidence>
<reference evidence="1" key="1">
    <citation type="submission" date="2022-04" db="EMBL/GenBank/DDBJ databases">
        <authorList>
            <person name="Xu L."/>
            <person name="Lv Z."/>
        </authorList>
    </citation>
    <scope>NUCLEOTIDE SEQUENCE</scope>
    <source>
        <strain evidence="1">LV_2022a</strain>
    </source>
</reference>
<dbReference type="Proteomes" id="UP001292079">
    <property type="component" value="Unassembled WGS sequence"/>
</dbReference>
<organism evidence="1 2">
    <name type="scientific">Schistosoma mekongi</name>
    <name type="common">Parasitic worm</name>
    <dbReference type="NCBI Taxonomy" id="38744"/>
    <lineage>
        <taxon>Eukaryota</taxon>
        <taxon>Metazoa</taxon>
        <taxon>Spiralia</taxon>
        <taxon>Lophotrochozoa</taxon>
        <taxon>Platyhelminthes</taxon>
        <taxon>Trematoda</taxon>
        <taxon>Digenea</taxon>
        <taxon>Strigeidida</taxon>
        <taxon>Schistosomatoidea</taxon>
        <taxon>Schistosomatidae</taxon>
        <taxon>Schistosoma</taxon>
    </lineage>
</organism>